<evidence type="ECO:0000259" key="5">
    <source>
        <dbReference type="Pfam" id="PF02775"/>
    </source>
</evidence>
<dbReference type="SUPFAM" id="SSF52518">
    <property type="entry name" value="Thiamin diphosphate-binding fold (THDP-binding)"/>
    <property type="match status" value="2"/>
</dbReference>
<accession>A0ABV8MPB5</accession>
<reference evidence="8" key="1">
    <citation type="journal article" date="2019" name="Int. J. Syst. Evol. Microbiol.">
        <title>The Global Catalogue of Microorganisms (GCM) 10K type strain sequencing project: providing services to taxonomists for standard genome sequencing and annotation.</title>
        <authorList>
            <consortium name="The Broad Institute Genomics Platform"/>
            <consortium name="The Broad Institute Genome Sequencing Center for Infectious Disease"/>
            <person name="Wu L."/>
            <person name="Ma J."/>
        </authorList>
    </citation>
    <scope>NUCLEOTIDE SEQUENCE [LARGE SCALE GENOMIC DNA]</scope>
    <source>
        <strain evidence="8">LMG 29894</strain>
    </source>
</reference>
<proteinExistence type="inferred from homology"/>
<dbReference type="InterPro" id="IPR029035">
    <property type="entry name" value="DHS-like_NAD/FAD-binding_dom"/>
</dbReference>
<dbReference type="Gene3D" id="3.40.50.1220">
    <property type="entry name" value="TPP-binding domain"/>
    <property type="match status" value="1"/>
</dbReference>
<keyword evidence="2 3" id="KW-0786">Thiamine pyrophosphate</keyword>
<dbReference type="InterPro" id="IPR012001">
    <property type="entry name" value="Thiamin_PyroP_enz_TPP-bd_dom"/>
</dbReference>
<dbReference type="PANTHER" id="PTHR42981">
    <property type="entry name" value="PYRUVATE DEHYDROGENASE [UBIQUINONE]"/>
    <property type="match status" value="1"/>
</dbReference>
<dbReference type="SUPFAM" id="SSF52467">
    <property type="entry name" value="DHS-like NAD/FAD-binding domain"/>
    <property type="match status" value="1"/>
</dbReference>
<feature type="domain" description="Thiamine pyrophosphate enzyme N-terminal TPP-binding" evidence="6">
    <location>
        <begin position="4"/>
        <end position="120"/>
    </location>
</feature>
<dbReference type="EMBL" id="JBHSBU010000001">
    <property type="protein sequence ID" value="MFC4158701.1"/>
    <property type="molecule type" value="Genomic_DNA"/>
</dbReference>
<dbReference type="InterPro" id="IPR047210">
    <property type="entry name" value="TPP_PYR_POXB-like"/>
</dbReference>
<dbReference type="InterPro" id="IPR000399">
    <property type="entry name" value="TPP-bd_CS"/>
</dbReference>
<dbReference type="CDD" id="cd02014">
    <property type="entry name" value="TPP_POX"/>
    <property type="match status" value="1"/>
</dbReference>
<dbReference type="InterPro" id="IPR047212">
    <property type="entry name" value="TPP_POXB-like"/>
</dbReference>
<dbReference type="Pfam" id="PF00205">
    <property type="entry name" value="TPP_enzyme_M"/>
    <property type="match status" value="1"/>
</dbReference>
<protein>
    <submittedName>
        <fullName evidence="7">Thiamine pyrophosphate-requiring protein</fullName>
    </submittedName>
</protein>
<dbReference type="RefSeq" id="WP_378161661.1">
    <property type="nucleotide sequence ID" value="NZ_JBHSBU010000001.1"/>
</dbReference>
<dbReference type="InterPro" id="IPR011766">
    <property type="entry name" value="TPP_enzyme_TPP-bd"/>
</dbReference>
<dbReference type="PROSITE" id="PS00187">
    <property type="entry name" value="TPP_ENZYMES"/>
    <property type="match status" value="1"/>
</dbReference>
<evidence type="ECO:0000256" key="3">
    <source>
        <dbReference type="RuleBase" id="RU362132"/>
    </source>
</evidence>
<dbReference type="NCBIfam" id="NF006129">
    <property type="entry name" value="PRK08273.1"/>
    <property type="match status" value="1"/>
</dbReference>
<evidence type="ECO:0000259" key="4">
    <source>
        <dbReference type="Pfam" id="PF00205"/>
    </source>
</evidence>
<evidence type="ECO:0000256" key="1">
    <source>
        <dbReference type="ARBA" id="ARBA00007812"/>
    </source>
</evidence>
<evidence type="ECO:0000256" key="2">
    <source>
        <dbReference type="ARBA" id="ARBA00023052"/>
    </source>
</evidence>
<feature type="domain" description="Thiamine pyrophosphate enzyme TPP-binding" evidence="5">
    <location>
        <begin position="388"/>
        <end position="542"/>
    </location>
</feature>
<dbReference type="Proteomes" id="UP001595791">
    <property type="component" value="Unassembled WGS sequence"/>
</dbReference>
<dbReference type="InterPro" id="IPR029061">
    <property type="entry name" value="THDP-binding"/>
</dbReference>
<keyword evidence="8" id="KW-1185">Reference proteome</keyword>
<dbReference type="PANTHER" id="PTHR42981:SF2">
    <property type="entry name" value="PYRUVATE DEHYDROGENASE [UBIQUINONE]"/>
    <property type="match status" value="1"/>
</dbReference>
<evidence type="ECO:0000259" key="6">
    <source>
        <dbReference type="Pfam" id="PF02776"/>
    </source>
</evidence>
<organism evidence="7 8">
    <name type="scientific">Chitinimonas lacunae</name>
    <dbReference type="NCBI Taxonomy" id="1963018"/>
    <lineage>
        <taxon>Bacteria</taxon>
        <taxon>Pseudomonadati</taxon>
        <taxon>Pseudomonadota</taxon>
        <taxon>Betaproteobacteria</taxon>
        <taxon>Neisseriales</taxon>
        <taxon>Chitinibacteraceae</taxon>
        <taxon>Chitinimonas</taxon>
    </lineage>
</organism>
<dbReference type="CDD" id="cd07039">
    <property type="entry name" value="TPP_PYR_POX"/>
    <property type="match status" value="1"/>
</dbReference>
<comment type="similarity">
    <text evidence="1 3">Belongs to the TPP enzyme family.</text>
</comment>
<evidence type="ECO:0000313" key="7">
    <source>
        <dbReference type="EMBL" id="MFC4158701.1"/>
    </source>
</evidence>
<gene>
    <name evidence="7" type="ORF">ACFOW7_04915</name>
</gene>
<feature type="domain" description="Thiamine pyrophosphate enzyme central" evidence="4">
    <location>
        <begin position="198"/>
        <end position="327"/>
    </location>
</feature>
<dbReference type="Pfam" id="PF02775">
    <property type="entry name" value="TPP_enzyme_C"/>
    <property type="match status" value="1"/>
</dbReference>
<name>A0ABV8MPB5_9NEIS</name>
<comment type="caution">
    <text evidence="7">The sequence shown here is derived from an EMBL/GenBank/DDBJ whole genome shotgun (WGS) entry which is preliminary data.</text>
</comment>
<dbReference type="InterPro" id="IPR012000">
    <property type="entry name" value="Thiamin_PyroP_enz_cen_dom"/>
</dbReference>
<dbReference type="Pfam" id="PF02776">
    <property type="entry name" value="TPP_enzyme_N"/>
    <property type="match status" value="1"/>
</dbReference>
<sequence length="593" mass="64951">MADTVSDFLVQRLIDWGVRRVFGYPGDGINGILGACDRASDAIEFVQARHEEMAAFMAVGHAKLTGEVGVCLATSGPGAVHLLNGLYDAMLDHQPVVAIVGQQARAALGGGYQQEIDLQNLFKDVAHEYVQTVTTPEQMRHVIDQALRVALSQRCVTCVIVPSDVQKLAAVEPPREHGTVHSGIGWQPPRVVPRKEDLQKAADILNAGRRIAILVGAGASGAGDEVVALADLLGAGVAKALLGRVIVDESLPFVTGSIGLLGTKPSWEMMQQCDTLLMIGSNFPYSEYLPKEGQARGIQIEIDPRRINLRYPMEVGLVGDARETLRLLLPLLWRKEARDWQEEIAAQVTEWWALLEDRAMRTGPRLNPQRVFWELSARLPSDAVITVDTGTCTNWYARDVKVKPGMLAAVSGGLSTMGPAIPYGIAAKFAYPDRPVVALVGDGAMQMNGCAELVTLLRYWRRWRDPRFVVLVLNNRDLGHVTWEQRVLEGNPKFEDSQTLPDFPYARYAELLGFEGVVVDTPDAVAPAWERAFRAERPVLIEAVVDPHVPPIPPHLTLGQIKNFTLSMLKGDPDAAAVITTTVRETLVRTTGR</sequence>
<evidence type="ECO:0000313" key="8">
    <source>
        <dbReference type="Proteomes" id="UP001595791"/>
    </source>
</evidence>
<dbReference type="Gene3D" id="3.40.50.970">
    <property type="match status" value="2"/>
</dbReference>
<dbReference type="InterPro" id="IPR047211">
    <property type="entry name" value="POXB-like"/>
</dbReference>